<proteinExistence type="inferred from homology"/>
<dbReference type="PANTHER" id="PTHR34001">
    <property type="entry name" value="BLL7405 PROTEIN"/>
    <property type="match status" value="1"/>
</dbReference>
<dbReference type="STRING" id="1348853.LK12_07410"/>
<evidence type="ECO:0000256" key="2">
    <source>
        <dbReference type="ARBA" id="ARBA00022729"/>
    </source>
</evidence>
<comment type="similarity">
    <text evidence="4">Belongs to the Omp25/RopB family.</text>
</comment>
<name>A0A0B1ZT09_9SPHN</name>
<dbReference type="InterPro" id="IPR027385">
    <property type="entry name" value="Beta-barrel_OMP"/>
</dbReference>
<comment type="caution">
    <text evidence="7">The sequence shown here is derived from an EMBL/GenBank/DDBJ whole genome shotgun (WGS) entry which is preliminary data.</text>
</comment>
<dbReference type="InterPro" id="IPR011250">
    <property type="entry name" value="OMP/PagP_B-barrel"/>
</dbReference>
<keyword evidence="8" id="KW-1185">Reference proteome</keyword>
<dbReference type="SUPFAM" id="SSF56925">
    <property type="entry name" value="OMPA-like"/>
    <property type="match status" value="1"/>
</dbReference>
<comment type="subcellular location">
    <subcellularLocation>
        <location evidence="1">Membrane</location>
    </subcellularLocation>
</comment>
<evidence type="ECO:0000313" key="8">
    <source>
        <dbReference type="Proteomes" id="UP000031057"/>
    </source>
</evidence>
<sequence>MRTIRLAGAASALATAFALSATPAQAQDRSDHFDGPYVQVFDGLSAQNNDAGDTLVFDTNGDGSYDDTVTTTTGANAFGPGFCNGRANGSTPAGGCRSDRDKMEFGARVGYDKRMGNFVVGVLVEGAKSNAKDATSGFSTTPASYAIQRELDYAISARGRAGYTPGGGALFYVTGGASYAKIDHTFTTTNTANAFDPERNGSNVWGWQAGGGAEVMLTDNISLGLEYLYNRYHDYKYDVAVSQGTAPATNPFVLDSGTTRIKASDGNFDYHSLRATVGFRF</sequence>
<evidence type="ECO:0000313" key="7">
    <source>
        <dbReference type="EMBL" id="KHK92589.1"/>
    </source>
</evidence>
<feature type="signal peptide" evidence="5">
    <location>
        <begin position="1"/>
        <end position="26"/>
    </location>
</feature>
<keyword evidence="3" id="KW-0472">Membrane</keyword>
<protein>
    <submittedName>
        <fullName evidence="7">Membrane protein</fullName>
    </submittedName>
</protein>
<gene>
    <name evidence="7" type="ORF">LK12_07410</name>
</gene>
<evidence type="ECO:0000256" key="5">
    <source>
        <dbReference type="SAM" id="SignalP"/>
    </source>
</evidence>
<accession>A0A0B1ZT09</accession>
<dbReference type="RefSeq" id="WP_039281171.1">
    <property type="nucleotide sequence ID" value="NZ_JTDI01000002.1"/>
</dbReference>
<reference evidence="7 8" key="1">
    <citation type="submission" date="2014-10" db="EMBL/GenBank/DDBJ databases">
        <title>Genome sequence of Novosphingobium malaysiense MUSC 273(T).</title>
        <authorList>
            <person name="Lee L.-H."/>
        </authorList>
    </citation>
    <scope>NUCLEOTIDE SEQUENCE [LARGE SCALE GENOMIC DNA]</scope>
    <source>
        <strain evidence="7 8">MUSC 273</strain>
    </source>
</reference>
<evidence type="ECO:0000256" key="4">
    <source>
        <dbReference type="ARBA" id="ARBA00038306"/>
    </source>
</evidence>
<feature type="domain" description="Outer membrane protein beta-barrel" evidence="6">
    <location>
        <begin position="15"/>
        <end position="281"/>
    </location>
</feature>
<keyword evidence="2 5" id="KW-0732">Signal</keyword>
<feature type="chain" id="PRO_5002066090" evidence="5">
    <location>
        <begin position="27"/>
        <end position="281"/>
    </location>
</feature>
<dbReference type="Pfam" id="PF13505">
    <property type="entry name" value="OMP_b-brl"/>
    <property type="match status" value="1"/>
</dbReference>
<dbReference type="OrthoDB" id="9815357at2"/>
<evidence type="ECO:0000256" key="1">
    <source>
        <dbReference type="ARBA" id="ARBA00004370"/>
    </source>
</evidence>
<dbReference type="Proteomes" id="UP000031057">
    <property type="component" value="Unassembled WGS sequence"/>
</dbReference>
<dbReference type="EMBL" id="JTDI01000002">
    <property type="protein sequence ID" value="KHK92589.1"/>
    <property type="molecule type" value="Genomic_DNA"/>
</dbReference>
<dbReference type="PANTHER" id="PTHR34001:SF3">
    <property type="entry name" value="BLL7405 PROTEIN"/>
    <property type="match status" value="1"/>
</dbReference>
<dbReference type="GO" id="GO:0016020">
    <property type="term" value="C:membrane"/>
    <property type="evidence" value="ECO:0007669"/>
    <property type="project" value="UniProtKB-SubCell"/>
</dbReference>
<dbReference type="InterPro" id="IPR051692">
    <property type="entry name" value="OMP-like"/>
</dbReference>
<dbReference type="Gene3D" id="2.40.160.20">
    <property type="match status" value="1"/>
</dbReference>
<evidence type="ECO:0000259" key="6">
    <source>
        <dbReference type="Pfam" id="PF13505"/>
    </source>
</evidence>
<evidence type="ECO:0000256" key="3">
    <source>
        <dbReference type="ARBA" id="ARBA00023136"/>
    </source>
</evidence>
<dbReference type="AlphaFoldDB" id="A0A0B1ZT09"/>
<organism evidence="7 8">
    <name type="scientific">Novosphingobium malaysiense</name>
    <dbReference type="NCBI Taxonomy" id="1348853"/>
    <lineage>
        <taxon>Bacteria</taxon>
        <taxon>Pseudomonadati</taxon>
        <taxon>Pseudomonadota</taxon>
        <taxon>Alphaproteobacteria</taxon>
        <taxon>Sphingomonadales</taxon>
        <taxon>Sphingomonadaceae</taxon>
        <taxon>Novosphingobium</taxon>
    </lineage>
</organism>